<evidence type="ECO:0000256" key="1">
    <source>
        <dbReference type="PROSITE-ProRule" id="PRU00285"/>
    </source>
</evidence>
<comment type="caution">
    <text evidence="4">The sequence shown here is derived from an EMBL/GenBank/DDBJ whole genome shotgun (WGS) entry which is preliminary data.</text>
</comment>
<keyword evidence="5" id="KW-1185">Reference proteome</keyword>
<organism evidence="4 5">
    <name type="scientific">Chlorobium limicola</name>
    <dbReference type="NCBI Taxonomy" id="1092"/>
    <lineage>
        <taxon>Bacteria</taxon>
        <taxon>Pseudomonadati</taxon>
        <taxon>Chlorobiota</taxon>
        <taxon>Chlorobiia</taxon>
        <taxon>Chlorobiales</taxon>
        <taxon>Chlorobiaceae</taxon>
        <taxon>Chlorobium/Pelodictyon group</taxon>
        <taxon>Chlorobium</taxon>
    </lineage>
</organism>
<sequence>MLVKLAKDPMRLFDDIWSGTQMPSTNAPAFKVDISEDETAFHIDAELPGLQKELIALNIEDDVLTIKAERKQESEEKKKDYHRIERSYGSFSRSFNLGEMIDQDNIGADFENGVLHVTLPKAAPVKKTKEISIR</sequence>
<dbReference type="AlphaFoldDB" id="A0A101J6E8"/>
<evidence type="ECO:0000313" key="4">
    <source>
        <dbReference type="EMBL" id="KUL21075.1"/>
    </source>
</evidence>
<accession>A0A101J6E8</accession>
<evidence type="ECO:0000259" key="3">
    <source>
        <dbReference type="PROSITE" id="PS01031"/>
    </source>
</evidence>
<dbReference type="Proteomes" id="UP000053937">
    <property type="component" value="Unassembled WGS sequence"/>
</dbReference>
<evidence type="ECO:0000256" key="2">
    <source>
        <dbReference type="RuleBase" id="RU003616"/>
    </source>
</evidence>
<dbReference type="InterPro" id="IPR008978">
    <property type="entry name" value="HSP20-like_chaperone"/>
</dbReference>
<protein>
    <submittedName>
        <fullName evidence="4">Heat-shock protein Hsp20</fullName>
    </submittedName>
</protein>
<dbReference type="InterPro" id="IPR002068">
    <property type="entry name" value="A-crystallin/Hsp20_dom"/>
</dbReference>
<reference evidence="4 5" key="1">
    <citation type="submission" date="2015-10" db="EMBL/GenBank/DDBJ databases">
        <title>Draft Genome Sequence of Chlorobium limicola strain Frasassi Growing under Artificial Lighting in the Frasassi Cave System.</title>
        <authorList>
            <person name="Mansor M."/>
            <person name="Macalady J."/>
        </authorList>
    </citation>
    <scope>NUCLEOTIDE SEQUENCE [LARGE SCALE GENOMIC DNA]</scope>
    <source>
        <strain evidence="4 5">Frasassi</strain>
    </source>
</reference>
<name>A0A101J6E8_CHLLI</name>
<dbReference type="Gene3D" id="2.60.40.790">
    <property type="match status" value="1"/>
</dbReference>
<dbReference type="SUPFAM" id="SSF49764">
    <property type="entry name" value="HSP20-like chaperones"/>
    <property type="match status" value="1"/>
</dbReference>
<evidence type="ECO:0000313" key="5">
    <source>
        <dbReference type="Proteomes" id="UP000053937"/>
    </source>
</evidence>
<dbReference type="EMBL" id="LMBR01000211">
    <property type="protein sequence ID" value="KUL21075.1"/>
    <property type="molecule type" value="Genomic_DNA"/>
</dbReference>
<dbReference type="PANTHER" id="PTHR11527">
    <property type="entry name" value="HEAT-SHOCK PROTEIN 20 FAMILY MEMBER"/>
    <property type="match status" value="1"/>
</dbReference>
<dbReference type="Pfam" id="PF00011">
    <property type="entry name" value="HSP20"/>
    <property type="match status" value="1"/>
</dbReference>
<comment type="similarity">
    <text evidence="1 2">Belongs to the small heat shock protein (HSP20) family.</text>
</comment>
<dbReference type="InterPro" id="IPR031107">
    <property type="entry name" value="Small_HSP"/>
</dbReference>
<dbReference type="OrthoDB" id="9811615at2"/>
<dbReference type="RefSeq" id="WP_059139432.1">
    <property type="nucleotide sequence ID" value="NZ_LMBR01000211.1"/>
</dbReference>
<proteinExistence type="inferred from homology"/>
<gene>
    <name evidence="4" type="ORF">ASB62_08290</name>
</gene>
<dbReference type="PROSITE" id="PS01031">
    <property type="entry name" value="SHSP"/>
    <property type="match status" value="1"/>
</dbReference>
<feature type="domain" description="SHSP" evidence="3">
    <location>
        <begin position="21"/>
        <end position="134"/>
    </location>
</feature>
<dbReference type="CDD" id="cd06464">
    <property type="entry name" value="ACD_sHsps-like"/>
    <property type="match status" value="1"/>
</dbReference>